<protein>
    <recommendedName>
        <fullName evidence="4">DUF1772 domain-containing protein</fullName>
    </recommendedName>
</protein>
<dbReference type="eggNOG" id="ENOG502T50H">
    <property type="taxonomic scope" value="Eukaryota"/>
</dbReference>
<dbReference type="HOGENOM" id="CLU_092535_0_0_1"/>
<gene>
    <name evidence="2" type="ORF">A1O1_08823</name>
</gene>
<dbReference type="EMBL" id="AMWN01000011">
    <property type="protein sequence ID" value="EXJ78423.1"/>
    <property type="molecule type" value="Genomic_DNA"/>
</dbReference>
<dbReference type="OrthoDB" id="1523883at2759"/>
<keyword evidence="1" id="KW-0472">Membrane</keyword>
<evidence type="ECO:0008006" key="4">
    <source>
        <dbReference type="Google" id="ProtNLM"/>
    </source>
</evidence>
<name>W9XE14_9EURO</name>
<feature type="transmembrane region" description="Helical" evidence="1">
    <location>
        <begin position="93"/>
        <end position="112"/>
    </location>
</feature>
<dbReference type="STRING" id="1182541.W9XE14"/>
<dbReference type="RefSeq" id="XP_007727871.1">
    <property type="nucleotide sequence ID" value="XM_007729681.1"/>
</dbReference>
<evidence type="ECO:0000256" key="1">
    <source>
        <dbReference type="SAM" id="Phobius"/>
    </source>
</evidence>
<proteinExistence type="predicted"/>
<feature type="transmembrane region" description="Helical" evidence="1">
    <location>
        <begin position="7"/>
        <end position="29"/>
    </location>
</feature>
<dbReference type="Proteomes" id="UP000019484">
    <property type="component" value="Unassembled WGS sequence"/>
</dbReference>
<feature type="transmembrane region" description="Helical" evidence="1">
    <location>
        <begin position="60"/>
        <end position="81"/>
    </location>
</feature>
<evidence type="ECO:0000313" key="2">
    <source>
        <dbReference type="EMBL" id="EXJ78423.1"/>
    </source>
</evidence>
<organism evidence="2 3">
    <name type="scientific">Capronia coronata CBS 617.96</name>
    <dbReference type="NCBI Taxonomy" id="1182541"/>
    <lineage>
        <taxon>Eukaryota</taxon>
        <taxon>Fungi</taxon>
        <taxon>Dikarya</taxon>
        <taxon>Ascomycota</taxon>
        <taxon>Pezizomycotina</taxon>
        <taxon>Eurotiomycetes</taxon>
        <taxon>Chaetothyriomycetidae</taxon>
        <taxon>Chaetothyriales</taxon>
        <taxon>Herpotrichiellaceae</taxon>
        <taxon>Capronia</taxon>
    </lineage>
</organism>
<reference evidence="2 3" key="1">
    <citation type="submission" date="2013-03" db="EMBL/GenBank/DDBJ databases">
        <title>The Genome Sequence of Capronia coronata CBS 617.96.</title>
        <authorList>
            <consortium name="The Broad Institute Genomics Platform"/>
            <person name="Cuomo C."/>
            <person name="de Hoog S."/>
            <person name="Gorbushina A."/>
            <person name="Walker B."/>
            <person name="Young S.K."/>
            <person name="Zeng Q."/>
            <person name="Gargeya S."/>
            <person name="Fitzgerald M."/>
            <person name="Haas B."/>
            <person name="Abouelleil A."/>
            <person name="Allen A.W."/>
            <person name="Alvarado L."/>
            <person name="Arachchi H.M."/>
            <person name="Berlin A.M."/>
            <person name="Chapman S.B."/>
            <person name="Gainer-Dewar J."/>
            <person name="Goldberg J."/>
            <person name="Griggs A."/>
            <person name="Gujja S."/>
            <person name="Hansen M."/>
            <person name="Howarth C."/>
            <person name="Imamovic A."/>
            <person name="Ireland A."/>
            <person name="Larimer J."/>
            <person name="McCowan C."/>
            <person name="Murphy C."/>
            <person name="Pearson M."/>
            <person name="Poon T.W."/>
            <person name="Priest M."/>
            <person name="Roberts A."/>
            <person name="Saif S."/>
            <person name="Shea T."/>
            <person name="Sisk P."/>
            <person name="Sykes S."/>
            <person name="Wortman J."/>
            <person name="Nusbaum C."/>
            <person name="Birren B."/>
        </authorList>
    </citation>
    <scope>NUCLEOTIDE SEQUENCE [LARGE SCALE GENOMIC DNA]</scope>
    <source>
        <strain evidence="2 3">CBS 617.96</strain>
    </source>
</reference>
<dbReference type="AlphaFoldDB" id="W9XE14"/>
<evidence type="ECO:0000313" key="3">
    <source>
        <dbReference type="Proteomes" id="UP000019484"/>
    </source>
</evidence>
<accession>W9XE14</accession>
<comment type="caution">
    <text evidence="2">The sequence shown here is derived from an EMBL/GenBank/DDBJ whole genome shotgun (WGS) entry which is preliminary data.</text>
</comment>
<sequence length="163" mass="18097">MATTNTLGVGIPVAIPLISSSLTVFYALVEPTILYPFVKESKDQLSTTSKAVRLWWSNFLPLRIATVFATTLPSIIGGVYASRYFPADSSKRTLSLAGAAFTMGHFAFVYPISQKIKWACDEEVEKKGQTIEYVKQWLRIHLWRTLSTDIPALVCFALVAFGN</sequence>
<keyword evidence="1" id="KW-1133">Transmembrane helix</keyword>
<keyword evidence="1" id="KW-0812">Transmembrane</keyword>
<dbReference type="GeneID" id="19163670"/>
<keyword evidence="3" id="KW-1185">Reference proteome</keyword>